<gene>
    <name evidence="1" type="ORF">HKN21_04275</name>
</gene>
<comment type="caution">
    <text evidence="1">The sequence shown here is derived from an EMBL/GenBank/DDBJ whole genome shotgun (WGS) entry which is preliminary data.</text>
</comment>
<accession>A0A7Y2E657</accession>
<sequence length="70" mass="8110">MKDESVSRLLELVKDEEPREQVSDRIISRINVQYLFIHLMELFSLAFGEVIRELGQSEESLVAGSEKDEQ</sequence>
<evidence type="ECO:0000313" key="2">
    <source>
        <dbReference type="Proteomes" id="UP000547674"/>
    </source>
</evidence>
<dbReference type="EMBL" id="JABDJR010000158">
    <property type="protein sequence ID" value="NNF05954.1"/>
    <property type="molecule type" value="Genomic_DNA"/>
</dbReference>
<dbReference type="Proteomes" id="UP000547674">
    <property type="component" value="Unassembled WGS sequence"/>
</dbReference>
<organism evidence="1 2">
    <name type="scientific">Eiseniibacteriota bacterium</name>
    <dbReference type="NCBI Taxonomy" id="2212470"/>
    <lineage>
        <taxon>Bacteria</taxon>
        <taxon>Candidatus Eiseniibacteriota</taxon>
    </lineage>
</organism>
<reference evidence="1 2" key="1">
    <citation type="submission" date="2020-03" db="EMBL/GenBank/DDBJ databases">
        <title>Metabolic flexibility allows generalist bacteria to become dominant in a frequently disturbed ecosystem.</title>
        <authorList>
            <person name="Chen Y.-J."/>
            <person name="Leung P.M."/>
            <person name="Bay S.K."/>
            <person name="Hugenholtz P."/>
            <person name="Kessler A.J."/>
            <person name="Shelley G."/>
            <person name="Waite D.W."/>
            <person name="Cook P.L."/>
            <person name="Greening C."/>
        </authorList>
    </citation>
    <scope>NUCLEOTIDE SEQUENCE [LARGE SCALE GENOMIC DNA]</scope>
    <source>
        <strain evidence="1">SS_bin_28</strain>
    </source>
</reference>
<dbReference type="AlphaFoldDB" id="A0A7Y2E657"/>
<protein>
    <submittedName>
        <fullName evidence="1">Uncharacterized protein</fullName>
    </submittedName>
</protein>
<proteinExistence type="predicted"/>
<name>A0A7Y2E657_UNCEI</name>
<evidence type="ECO:0000313" key="1">
    <source>
        <dbReference type="EMBL" id="NNF05954.1"/>
    </source>
</evidence>